<accession>A0A6C2UCK2</accession>
<keyword evidence="4 10" id="KW-0677">Repeat</keyword>
<dbReference type="GO" id="GO:0042254">
    <property type="term" value="P:ribosome biogenesis"/>
    <property type="evidence" value="ECO:0007669"/>
    <property type="project" value="UniProtKB-KW"/>
</dbReference>
<dbReference type="PANTHER" id="PTHR43834:SF6">
    <property type="entry name" value="GTPASE DER"/>
    <property type="match status" value="1"/>
</dbReference>
<feature type="binding site" evidence="8">
    <location>
        <begin position="240"/>
        <end position="244"/>
    </location>
    <ligand>
        <name>GTP</name>
        <dbReference type="ChEBI" id="CHEBI:37565"/>
        <label>2</label>
    </ligand>
</feature>
<dbReference type="Proteomes" id="UP000366872">
    <property type="component" value="Unassembled WGS sequence"/>
</dbReference>
<dbReference type="InterPro" id="IPR032859">
    <property type="entry name" value="KH_dom-like"/>
</dbReference>
<evidence type="ECO:0000256" key="8">
    <source>
        <dbReference type="HAMAP-Rule" id="MF_00195"/>
    </source>
</evidence>
<gene>
    <name evidence="8 12" type="primary">der</name>
    <name evidence="12" type="ORF">PDESU_05746</name>
</gene>
<evidence type="ECO:0000256" key="1">
    <source>
        <dbReference type="ARBA" id="ARBA00008279"/>
    </source>
</evidence>
<keyword evidence="3 8" id="KW-0690">Ribosome biogenesis</keyword>
<dbReference type="PRINTS" id="PR00326">
    <property type="entry name" value="GTP1OBG"/>
</dbReference>
<dbReference type="NCBIfam" id="TIGR00231">
    <property type="entry name" value="small_GTP"/>
    <property type="match status" value="2"/>
</dbReference>
<dbReference type="CDD" id="cd01895">
    <property type="entry name" value="EngA2"/>
    <property type="match status" value="1"/>
</dbReference>
<reference evidence="12 13" key="1">
    <citation type="submission" date="2019-04" db="EMBL/GenBank/DDBJ databases">
        <authorList>
            <person name="Van Vliet M D."/>
        </authorList>
    </citation>
    <scope>NUCLEOTIDE SEQUENCE [LARGE SCALE GENOMIC DNA]</scope>
    <source>
        <strain evidence="12 13">F1</strain>
    </source>
</reference>
<feature type="binding site" evidence="8">
    <location>
        <begin position="128"/>
        <end position="131"/>
    </location>
    <ligand>
        <name>GTP</name>
        <dbReference type="ChEBI" id="CHEBI:37565"/>
        <label>1</label>
    </ligand>
</feature>
<evidence type="ECO:0000256" key="3">
    <source>
        <dbReference type="ARBA" id="ARBA00022517"/>
    </source>
</evidence>
<keyword evidence="13" id="KW-1185">Reference proteome</keyword>
<organism evidence="12 13">
    <name type="scientific">Pontiella desulfatans</name>
    <dbReference type="NCBI Taxonomy" id="2750659"/>
    <lineage>
        <taxon>Bacteria</taxon>
        <taxon>Pseudomonadati</taxon>
        <taxon>Kiritimatiellota</taxon>
        <taxon>Kiritimatiellia</taxon>
        <taxon>Kiritimatiellales</taxon>
        <taxon>Pontiellaceae</taxon>
        <taxon>Pontiella</taxon>
    </lineage>
</organism>
<sequence>MEETKSKRVVAIVGRPNVGKSALFNRLVGRRVSIVHEEEGVTRDRIVCEANWEGERFELIDTGGLGHFGKQVSPDQIVEGTETQAEVAIADASFIIFVVDISAGLAPLDEEVARILHQSGRTVFLAANKADNEDREEGAYDFDQLGFPVFPVSAVHNRGIVTLMEALIPELPKEENPTEEEPLRVAVVGRPNAGKSSYINRLLKDERVIVSDIPGTTRDSIEIPFTIGKGETARHYQLIDTAGVQKDTRGKSAVDWFSNLRTDKAIERADVVVMVLDGETGPTTRDKKVAAKIIEAQKGCILLINKWDLAKDADEDVTQTKYLPALREALPFMGFAPVLFVSAKDGYNIKRSVEAIDYVAAQTRVEITTGVLNRVVQQAVEKYPPPIAKGKRLKVFYATQSGTNPIYFKVFVNDPTYSRSNWLKYLQNQFREAFGLEGAPIFIKLVARSRPER</sequence>
<comment type="similarity">
    <text evidence="1 8 9 10">Belongs to the TRAFAC class TrmE-Era-EngA-EngB-Septin-like GTPase superfamily. EngA (Der) GTPase family.</text>
</comment>
<dbReference type="EMBL" id="CAAHFG010000004">
    <property type="protein sequence ID" value="VGO17151.1"/>
    <property type="molecule type" value="Genomic_DNA"/>
</dbReference>
<dbReference type="GO" id="GO:0043022">
    <property type="term" value="F:ribosome binding"/>
    <property type="evidence" value="ECO:0007669"/>
    <property type="project" value="TreeGrafter"/>
</dbReference>
<dbReference type="Gene3D" id="3.30.300.20">
    <property type="match status" value="1"/>
</dbReference>
<feature type="binding site" evidence="8">
    <location>
        <begin position="14"/>
        <end position="21"/>
    </location>
    <ligand>
        <name>GTP</name>
        <dbReference type="ChEBI" id="CHEBI:37565"/>
        <label>1</label>
    </ligand>
</feature>
<feature type="binding site" evidence="8">
    <location>
        <begin position="189"/>
        <end position="196"/>
    </location>
    <ligand>
        <name>GTP</name>
        <dbReference type="ChEBI" id="CHEBI:37565"/>
        <label>2</label>
    </ligand>
</feature>
<dbReference type="Pfam" id="PF14714">
    <property type="entry name" value="KH_dom-like"/>
    <property type="match status" value="1"/>
</dbReference>
<evidence type="ECO:0000259" key="11">
    <source>
        <dbReference type="PROSITE" id="PS51712"/>
    </source>
</evidence>
<dbReference type="PANTHER" id="PTHR43834">
    <property type="entry name" value="GTPASE DER"/>
    <property type="match status" value="1"/>
</dbReference>
<keyword evidence="5 8" id="KW-0547">Nucleotide-binding</keyword>
<evidence type="ECO:0000256" key="10">
    <source>
        <dbReference type="RuleBase" id="RU004481"/>
    </source>
</evidence>
<dbReference type="FunFam" id="3.30.300.20:FF:000004">
    <property type="entry name" value="GTPase Der"/>
    <property type="match status" value="1"/>
</dbReference>
<feature type="binding site" evidence="8">
    <location>
        <begin position="305"/>
        <end position="308"/>
    </location>
    <ligand>
        <name>GTP</name>
        <dbReference type="ChEBI" id="CHEBI:37565"/>
        <label>2</label>
    </ligand>
</feature>
<dbReference type="InterPro" id="IPR027417">
    <property type="entry name" value="P-loop_NTPase"/>
</dbReference>
<dbReference type="InterPro" id="IPR005225">
    <property type="entry name" value="Small_GTP-bd"/>
</dbReference>
<evidence type="ECO:0000256" key="4">
    <source>
        <dbReference type="ARBA" id="ARBA00022737"/>
    </source>
</evidence>
<evidence type="ECO:0000256" key="6">
    <source>
        <dbReference type="ARBA" id="ARBA00023134"/>
    </source>
</evidence>
<dbReference type="HAMAP" id="MF_00195">
    <property type="entry name" value="GTPase_Der"/>
    <property type="match status" value="1"/>
</dbReference>
<keyword evidence="6 8" id="KW-0342">GTP-binding</keyword>
<evidence type="ECO:0000313" key="12">
    <source>
        <dbReference type="EMBL" id="VGO17151.1"/>
    </source>
</evidence>
<dbReference type="CDD" id="cd01894">
    <property type="entry name" value="EngA1"/>
    <property type="match status" value="1"/>
</dbReference>
<dbReference type="GO" id="GO:0005525">
    <property type="term" value="F:GTP binding"/>
    <property type="evidence" value="ECO:0007669"/>
    <property type="project" value="UniProtKB-UniRule"/>
</dbReference>
<feature type="domain" description="EngA-type G" evidence="11">
    <location>
        <begin position="183"/>
        <end position="364"/>
    </location>
</feature>
<comment type="subunit">
    <text evidence="8">Associates with the 50S ribosomal subunit.</text>
</comment>
<dbReference type="InterPro" id="IPR015946">
    <property type="entry name" value="KH_dom-like_a/b"/>
</dbReference>
<evidence type="ECO:0000256" key="5">
    <source>
        <dbReference type="ARBA" id="ARBA00022741"/>
    </source>
</evidence>
<evidence type="ECO:0000256" key="9">
    <source>
        <dbReference type="PROSITE-ProRule" id="PRU01049"/>
    </source>
</evidence>
<dbReference type="SUPFAM" id="SSF52540">
    <property type="entry name" value="P-loop containing nucleoside triphosphate hydrolases"/>
    <property type="match status" value="2"/>
</dbReference>
<dbReference type="InterPro" id="IPR016484">
    <property type="entry name" value="GTPase_Der"/>
</dbReference>
<dbReference type="InterPro" id="IPR031166">
    <property type="entry name" value="G_ENGA"/>
</dbReference>
<proteinExistence type="inferred from homology"/>
<dbReference type="AlphaFoldDB" id="A0A6C2UCK2"/>
<dbReference type="PROSITE" id="PS51712">
    <property type="entry name" value="G_ENGA"/>
    <property type="match status" value="1"/>
</dbReference>
<protein>
    <recommendedName>
        <fullName evidence="2 8">GTPase Der</fullName>
    </recommendedName>
    <alternativeName>
        <fullName evidence="7 8">GTP-binding protein EngA</fullName>
    </alternativeName>
</protein>
<dbReference type="Gene3D" id="3.40.50.300">
    <property type="entry name" value="P-loop containing nucleotide triphosphate hydrolases"/>
    <property type="match status" value="2"/>
</dbReference>
<evidence type="ECO:0000256" key="2">
    <source>
        <dbReference type="ARBA" id="ARBA00020953"/>
    </source>
</evidence>
<feature type="binding site" evidence="8">
    <location>
        <begin position="61"/>
        <end position="65"/>
    </location>
    <ligand>
        <name>GTP</name>
        <dbReference type="ChEBI" id="CHEBI:37565"/>
        <label>1</label>
    </ligand>
</feature>
<dbReference type="PIRSF" id="PIRSF006485">
    <property type="entry name" value="GTP-binding_EngA"/>
    <property type="match status" value="1"/>
</dbReference>
<evidence type="ECO:0000313" key="13">
    <source>
        <dbReference type="Proteomes" id="UP000366872"/>
    </source>
</evidence>
<comment type="function">
    <text evidence="8 10">GTPase that plays an essential role in the late steps of ribosome biogenesis.</text>
</comment>
<name>A0A6C2UCK2_PONDE</name>
<dbReference type="InterPro" id="IPR006073">
    <property type="entry name" value="GTP-bd"/>
</dbReference>
<dbReference type="Pfam" id="PF01926">
    <property type="entry name" value="MMR_HSR1"/>
    <property type="match status" value="2"/>
</dbReference>
<evidence type="ECO:0000256" key="7">
    <source>
        <dbReference type="ARBA" id="ARBA00032345"/>
    </source>
</evidence>
<dbReference type="NCBIfam" id="TIGR03594">
    <property type="entry name" value="GTPase_EngA"/>
    <property type="match status" value="1"/>
</dbReference>